<feature type="compositionally biased region" description="Polar residues" evidence="6">
    <location>
        <begin position="69"/>
        <end position="90"/>
    </location>
</feature>
<evidence type="ECO:0000256" key="6">
    <source>
        <dbReference type="SAM" id="MobiDB-lite"/>
    </source>
</evidence>
<feature type="compositionally biased region" description="Low complexity" evidence="6">
    <location>
        <begin position="557"/>
        <end position="574"/>
    </location>
</feature>
<protein>
    <submittedName>
        <fullName evidence="9">C3HC zinc finger-like domain-containing protein</fullName>
    </submittedName>
</protein>
<feature type="compositionally biased region" description="Acidic residues" evidence="6">
    <location>
        <begin position="511"/>
        <end position="526"/>
    </location>
</feature>
<feature type="compositionally biased region" description="Low complexity" evidence="6">
    <location>
        <begin position="34"/>
        <end position="45"/>
    </location>
</feature>
<name>A0ABR3DAW3_NEUIN</name>
<feature type="compositionally biased region" description="Low complexity" evidence="6">
    <location>
        <begin position="582"/>
        <end position="610"/>
    </location>
</feature>
<keyword evidence="2" id="KW-0479">Metal-binding</keyword>
<comment type="subcellular location">
    <subcellularLocation>
        <location evidence="1">Nucleus</location>
    </subcellularLocation>
</comment>
<accession>A0ABR3DAW3</accession>
<dbReference type="InterPro" id="IPR012935">
    <property type="entry name" value="NuBaID_N"/>
</dbReference>
<sequence>MNATVKRKFNSLLQGIGNRPTNPDSPSSTRDNDSLSSTPASSSSSRFTNMANDSLDYLSKKRRVGGLPSTPSAITLTTPTKGQTTISNVTLRKWNSHGGPGSSPAPGAGGGSSSAKGDSPVTKLQPPKYCPGDRDQLVRRLATFQELTDWTPKPDRVNEIEWAKRGWVCQGKERVKCTLCNNELAVKLNRKEVDGKEIPVLIAADIAESVVDQYVELIITSHREDCLWRKKGCDDSLLRLPLPNPKLALETLRQRYDELCQRKDFLPYEFNLRLPEGLDIDIILSYLPPNFFAEPPASSTADSSAASQPASPNPSTLQQPQAVNRTALALALLGWQGLTNPRLGTAVPNSASCHTCLRRLGLWMFKSKQVDPDTNTILVPAPMDHLDPLREHRFFCPWKNPQAQRNPGAKPLARGETDKAAWEVLVEGLKNESRLREKARDLMHGRSKSSSSGFGFGLGGKKGTPHRATGSTSGFLGVPMTPDGRGSTGPQPNSAPGNLQVGGQEGGGGGGDEEEGFEEEDDDESEEARKKKDQAMMSRLKRVKTLFNTKGSKLKKLGASPSPSPGSAGTGTAAVNVPDSPRPGSSHSTRTTGTPGTAATTGGSTNAPAE</sequence>
<feature type="domain" description="NuBaID C-terminal" evidence="8">
    <location>
        <begin position="327"/>
        <end position="436"/>
    </location>
</feature>
<feature type="region of interest" description="Disordered" evidence="6">
    <location>
        <begin position="62"/>
        <end position="132"/>
    </location>
</feature>
<dbReference type="PANTHER" id="PTHR15835">
    <property type="entry name" value="NUCLEAR-INTERACTING PARTNER OF ALK"/>
    <property type="match status" value="1"/>
</dbReference>
<feature type="compositionally biased region" description="Low complexity" evidence="6">
    <location>
        <begin position="297"/>
        <end position="315"/>
    </location>
</feature>
<feature type="region of interest" description="Disordered" evidence="6">
    <location>
        <begin position="440"/>
        <end position="610"/>
    </location>
</feature>
<evidence type="ECO:0000313" key="9">
    <source>
        <dbReference type="EMBL" id="KAL0469802.1"/>
    </source>
</evidence>
<dbReference type="Proteomes" id="UP001451303">
    <property type="component" value="Unassembled WGS sequence"/>
</dbReference>
<organism evidence="9 10">
    <name type="scientific">Neurospora intermedia</name>
    <dbReference type="NCBI Taxonomy" id="5142"/>
    <lineage>
        <taxon>Eukaryota</taxon>
        <taxon>Fungi</taxon>
        <taxon>Dikarya</taxon>
        <taxon>Ascomycota</taxon>
        <taxon>Pezizomycotina</taxon>
        <taxon>Sordariomycetes</taxon>
        <taxon>Sordariomycetidae</taxon>
        <taxon>Sordariales</taxon>
        <taxon>Sordariaceae</taxon>
        <taxon>Neurospora</taxon>
    </lineage>
</organism>
<evidence type="ECO:0000259" key="7">
    <source>
        <dbReference type="Pfam" id="PF07967"/>
    </source>
</evidence>
<dbReference type="Pfam" id="PF08600">
    <property type="entry name" value="NuBaID_C"/>
    <property type="match status" value="1"/>
</dbReference>
<evidence type="ECO:0000256" key="5">
    <source>
        <dbReference type="ARBA" id="ARBA00023242"/>
    </source>
</evidence>
<evidence type="ECO:0000313" key="10">
    <source>
        <dbReference type="Proteomes" id="UP001451303"/>
    </source>
</evidence>
<evidence type="ECO:0000256" key="3">
    <source>
        <dbReference type="ARBA" id="ARBA00022771"/>
    </source>
</evidence>
<proteinExistence type="predicted"/>
<feature type="region of interest" description="Disordered" evidence="6">
    <location>
        <begin position="297"/>
        <end position="319"/>
    </location>
</feature>
<keyword evidence="5" id="KW-0539">Nucleus</keyword>
<gene>
    <name evidence="9" type="ORF">QR685DRAFT_527603</name>
</gene>
<evidence type="ECO:0000256" key="2">
    <source>
        <dbReference type="ARBA" id="ARBA00022723"/>
    </source>
</evidence>
<dbReference type="EMBL" id="JAVLET010000005">
    <property type="protein sequence ID" value="KAL0469802.1"/>
    <property type="molecule type" value="Genomic_DNA"/>
</dbReference>
<dbReference type="Pfam" id="PF07967">
    <property type="entry name" value="zf-C3HC"/>
    <property type="match status" value="1"/>
</dbReference>
<feature type="compositionally biased region" description="Polar residues" evidence="6">
    <location>
        <begin position="19"/>
        <end position="29"/>
    </location>
</feature>
<feature type="compositionally biased region" description="Polar residues" evidence="6">
    <location>
        <begin position="488"/>
        <end position="497"/>
    </location>
</feature>
<dbReference type="InterPro" id="IPR013909">
    <property type="entry name" value="NuBaID_C"/>
</dbReference>
<reference evidence="9 10" key="1">
    <citation type="submission" date="2023-09" db="EMBL/GenBank/DDBJ databases">
        <title>Multi-omics analysis of a traditional fermented food reveals byproduct-associated fungal strains for waste-to-food upcycling.</title>
        <authorList>
            <consortium name="Lawrence Berkeley National Laboratory"/>
            <person name="Rekdal V.M."/>
            <person name="Villalobos-Escobedo J.M."/>
            <person name="Rodriguez-Valeron N."/>
            <person name="Garcia M.O."/>
            <person name="Vasquez D.P."/>
            <person name="Damayanti I."/>
            <person name="Sorensen P.M."/>
            <person name="Baidoo E.E."/>
            <person name="De Carvalho A.C."/>
            <person name="Riley R."/>
            <person name="Lipzen A."/>
            <person name="He G."/>
            <person name="Yan M."/>
            <person name="Haridas S."/>
            <person name="Daum C."/>
            <person name="Yoshinaga Y."/>
            <person name="Ng V."/>
            <person name="Grigoriev I.V."/>
            <person name="Munk R."/>
            <person name="Nuraida L."/>
            <person name="Wijaya C.H."/>
            <person name="Morales P.-C."/>
            <person name="Keasling J.D."/>
        </authorList>
    </citation>
    <scope>NUCLEOTIDE SEQUENCE [LARGE SCALE GENOMIC DNA]</scope>
    <source>
        <strain evidence="9 10">FGSC 2613</strain>
    </source>
</reference>
<feature type="domain" description="C3HC-type" evidence="7">
    <location>
        <begin position="131"/>
        <end position="269"/>
    </location>
</feature>
<dbReference type="PANTHER" id="PTHR15835:SF6">
    <property type="entry name" value="ZINC FINGER C3HC-TYPE PROTEIN 1"/>
    <property type="match status" value="1"/>
</dbReference>
<evidence type="ECO:0000259" key="8">
    <source>
        <dbReference type="Pfam" id="PF08600"/>
    </source>
</evidence>
<evidence type="ECO:0000256" key="1">
    <source>
        <dbReference type="ARBA" id="ARBA00004123"/>
    </source>
</evidence>
<comment type="caution">
    <text evidence="9">The sequence shown here is derived from an EMBL/GenBank/DDBJ whole genome shotgun (WGS) entry which is preliminary data.</text>
</comment>
<evidence type="ECO:0000256" key="4">
    <source>
        <dbReference type="ARBA" id="ARBA00022833"/>
    </source>
</evidence>
<keyword evidence="3" id="KW-0863">Zinc-finger</keyword>
<keyword evidence="4" id="KW-0862">Zinc</keyword>
<feature type="region of interest" description="Disordered" evidence="6">
    <location>
        <begin position="1"/>
        <end position="49"/>
    </location>
</feature>
<keyword evidence="10" id="KW-1185">Reference proteome</keyword>